<proteinExistence type="predicted"/>
<keyword evidence="2" id="KW-1185">Reference proteome</keyword>
<evidence type="ECO:0000313" key="1">
    <source>
        <dbReference type="EMBL" id="BBY57466.1"/>
    </source>
</evidence>
<protein>
    <submittedName>
        <fullName evidence="1">Uncharacterized protein</fullName>
    </submittedName>
</protein>
<reference evidence="1 2" key="1">
    <citation type="journal article" date="2019" name="Emerg. Microbes Infect.">
        <title>Comprehensive subspecies identification of 175 nontuberculous mycobacteria species based on 7547 genomic profiles.</title>
        <authorList>
            <person name="Matsumoto Y."/>
            <person name="Kinjo T."/>
            <person name="Motooka D."/>
            <person name="Nabeya D."/>
            <person name="Jung N."/>
            <person name="Uechi K."/>
            <person name="Horii T."/>
            <person name="Iida T."/>
            <person name="Fujita J."/>
            <person name="Nakamura S."/>
        </authorList>
    </citation>
    <scope>NUCLEOTIDE SEQUENCE [LARGE SCALE GENOMIC DNA]</scope>
    <source>
        <strain evidence="1 2">JCM 30395</strain>
    </source>
</reference>
<dbReference type="Proteomes" id="UP000466445">
    <property type="component" value="Chromosome"/>
</dbReference>
<dbReference type="AlphaFoldDB" id="A0A7I7SNP9"/>
<accession>A0A7I7SNP9</accession>
<name>A0A7I7SNP9_9MYCO</name>
<dbReference type="EMBL" id="AP022595">
    <property type="protein sequence ID" value="BBY57466.1"/>
    <property type="molecule type" value="Genomic_DNA"/>
</dbReference>
<sequence length="169" mass="18172">MCRSITSVSVLVRIPWTPRNCATSPTGAYFVTGFDLPDGDDGVTQDGVRCEQVWSGTGDRLFYHYGYGDASPADRRRYRPAATVPLGDPAGMGAHVTADDVYLWVDGIHLKVWLEQEKLCLLVMIGVRAGGPQGARRLGRRLPGVGRVVGRSAAGLSPAWDGSPGARCR</sequence>
<dbReference type="KEGG" id="msar:MSAR_06020"/>
<organism evidence="1 2">
    <name type="scientific">Mycolicibacterium sarraceniae</name>
    <dbReference type="NCBI Taxonomy" id="1534348"/>
    <lineage>
        <taxon>Bacteria</taxon>
        <taxon>Bacillati</taxon>
        <taxon>Actinomycetota</taxon>
        <taxon>Actinomycetes</taxon>
        <taxon>Mycobacteriales</taxon>
        <taxon>Mycobacteriaceae</taxon>
        <taxon>Mycolicibacterium</taxon>
    </lineage>
</organism>
<evidence type="ECO:0000313" key="2">
    <source>
        <dbReference type="Proteomes" id="UP000466445"/>
    </source>
</evidence>
<gene>
    <name evidence="1" type="ORF">MSAR_06020</name>
</gene>